<sequence length="60" mass="6345">MHPLAQGLKTEEEALRKVRAVGAVCSIPTLPRQQPLRPPGQGTEQASMLGPGCPLTEVQA</sequence>
<feature type="compositionally biased region" description="Low complexity" evidence="1">
    <location>
        <begin position="29"/>
        <end position="43"/>
    </location>
</feature>
<evidence type="ECO:0000256" key="1">
    <source>
        <dbReference type="SAM" id="MobiDB-lite"/>
    </source>
</evidence>
<keyword evidence="3" id="KW-1185">Reference proteome</keyword>
<accession>A0ABQ9WJS0</accession>
<feature type="region of interest" description="Disordered" evidence="1">
    <location>
        <begin position="29"/>
        <end position="60"/>
    </location>
</feature>
<name>A0ABQ9WJS0_SAGOE</name>
<comment type="caution">
    <text evidence="2">The sequence shown here is derived from an EMBL/GenBank/DDBJ whole genome shotgun (WGS) entry which is preliminary data.</text>
</comment>
<dbReference type="Proteomes" id="UP001266305">
    <property type="component" value="Unassembled WGS sequence"/>
</dbReference>
<gene>
    <name evidence="2" type="ORF">P7K49_003295</name>
</gene>
<organism evidence="2 3">
    <name type="scientific">Saguinus oedipus</name>
    <name type="common">Cotton-top tamarin</name>
    <name type="synonym">Oedipomidas oedipus</name>
    <dbReference type="NCBI Taxonomy" id="9490"/>
    <lineage>
        <taxon>Eukaryota</taxon>
        <taxon>Metazoa</taxon>
        <taxon>Chordata</taxon>
        <taxon>Craniata</taxon>
        <taxon>Vertebrata</taxon>
        <taxon>Euteleostomi</taxon>
        <taxon>Mammalia</taxon>
        <taxon>Eutheria</taxon>
        <taxon>Euarchontoglires</taxon>
        <taxon>Primates</taxon>
        <taxon>Haplorrhini</taxon>
        <taxon>Platyrrhini</taxon>
        <taxon>Cebidae</taxon>
        <taxon>Callitrichinae</taxon>
        <taxon>Saguinus</taxon>
    </lineage>
</organism>
<proteinExistence type="predicted"/>
<protein>
    <submittedName>
        <fullName evidence="2">Uncharacterized protein</fullName>
    </submittedName>
</protein>
<dbReference type="EMBL" id="JASSZA010000001">
    <property type="protein sequence ID" value="KAK2121909.1"/>
    <property type="molecule type" value="Genomic_DNA"/>
</dbReference>
<evidence type="ECO:0000313" key="3">
    <source>
        <dbReference type="Proteomes" id="UP001266305"/>
    </source>
</evidence>
<evidence type="ECO:0000313" key="2">
    <source>
        <dbReference type="EMBL" id="KAK2121909.1"/>
    </source>
</evidence>
<reference evidence="2 3" key="1">
    <citation type="submission" date="2023-05" db="EMBL/GenBank/DDBJ databases">
        <title>B98-5 Cell Line De Novo Hybrid Assembly: An Optical Mapping Approach.</title>
        <authorList>
            <person name="Kananen K."/>
            <person name="Auerbach J.A."/>
            <person name="Kautto E."/>
            <person name="Blachly J.S."/>
        </authorList>
    </citation>
    <scope>NUCLEOTIDE SEQUENCE [LARGE SCALE GENOMIC DNA]</scope>
    <source>
        <strain evidence="2">B95-8</strain>
        <tissue evidence="2">Cell line</tissue>
    </source>
</reference>